<proteinExistence type="predicted"/>
<dbReference type="STRING" id="3750.A0A498JK34"/>
<comment type="caution">
    <text evidence="1">The sequence shown here is derived from an EMBL/GenBank/DDBJ whole genome shotgun (WGS) entry which is preliminary data.</text>
</comment>
<dbReference type="EMBL" id="RDQH01000332">
    <property type="protein sequence ID" value="RXH95406.1"/>
    <property type="molecule type" value="Genomic_DNA"/>
</dbReference>
<dbReference type="Proteomes" id="UP000290289">
    <property type="component" value="Chromosome 6"/>
</dbReference>
<dbReference type="PANTHER" id="PTHR12741">
    <property type="entry name" value="LYST-INTERACTING PROTEIN LIP5 DOPAMINE RESPONSIVE PROTEIN DRG-1"/>
    <property type="match status" value="1"/>
</dbReference>
<keyword evidence="2" id="KW-1185">Reference proteome</keyword>
<dbReference type="GO" id="GO:0005886">
    <property type="term" value="C:plasma membrane"/>
    <property type="evidence" value="ECO:0007669"/>
    <property type="project" value="TreeGrafter"/>
</dbReference>
<name>A0A498JK34_MALDO</name>
<dbReference type="AlphaFoldDB" id="A0A498JK34"/>
<dbReference type="PANTHER" id="PTHR12741:SF47">
    <property type="entry name" value="CALLOSE SYNTHASE 9"/>
    <property type="match status" value="1"/>
</dbReference>
<gene>
    <name evidence="1" type="ORF">DVH24_007906</name>
</gene>
<sequence>MMGADAYGRHATGIAGKNLDPNSEGRGVLQFKTGLMSVIKKQGGTPQQEKGAVKAVQDLYDVVQQGGILIFFYLQKIYPDEWKNFLARIGHDENALHFELFDNPTDNLELRFWASYRGQTLARTGSDVEGAISCNDATDTRGFGLSPEARAHADLKFTYVVTCQIYGKQKEGQKPEAADISIAAQAAARKAEIAAQLSAQDDEYDLTGLIDVRPSNPNANT</sequence>
<dbReference type="GO" id="GO:0046527">
    <property type="term" value="F:glucosyltransferase activity"/>
    <property type="evidence" value="ECO:0007669"/>
    <property type="project" value="TreeGrafter"/>
</dbReference>
<protein>
    <submittedName>
        <fullName evidence="1">Uncharacterized protein</fullName>
    </submittedName>
</protein>
<evidence type="ECO:0000313" key="2">
    <source>
        <dbReference type="Proteomes" id="UP000290289"/>
    </source>
</evidence>
<accession>A0A498JK34</accession>
<evidence type="ECO:0000313" key="1">
    <source>
        <dbReference type="EMBL" id="RXH95406.1"/>
    </source>
</evidence>
<organism evidence="1 2">
    <name type="scientific">Malus domestica</name>
    <name type="common">Apple</name>
    <name type="synonym">Pyrus malus</name>
    <dbReference type="NCBI Taxonomy" id="3750"/>
    <lineage>
        <taxon>Eukaryota</taxon>
        <taxon>Viridiplantae</taxon>
        <taxon>Streptophyta</taxon>
        <taxon>Embryophyta</taxon>
        <taxon>Tracheophyta</taxon>
        <taxon>Spermatophyta</taxon>
        <taxon>Magnoliopsida</taxon>
        <taxon>eudicotyledons</taxon>
        <taxon>Gunneridae</taxon>
        <taxon>Pentapetalae</taxon>
        <taxon>rosids</taxon>
        <taxon>fabids</taxon>
        <taxon>Rosales</taxon>
        <taxon>Rosaceae</taxon>
        <taxon>Amygdaloideae</taxon>
        <taxon>Maleae</taxon>
        <taxon>Malus</taxon>
    </lineage>
</organism>
<reference evidence="1 2" key="1">
    <citation type="submission" date="2018-10" db="EMBL/GenBank/DDBJ databases">
        <title>A high-quality apple genome assembly.</title>
        <authorList>
            <person name="Hu J."/>
        </authorList>
    </citation>
    <scope>NUCLEOTIDE SEQUENCE [LARGE SCALE GENOMIC DNA]</scope>
    <source>
        <strain evidence="2">cv. HFTH1</strain>
        <tissue evidence="1">Young leaf</tissue>
    </source>
</reference>